<dbReference type="InterPro" id="IPR011993">
    <property type="entry name" value="PH-like_dom_sf"/>
</dbReference>
<reference evidence="5" key="1">
    <citation type="submission" date="2013-12" db="EMBL/GenBank/DDBJ databases">
        <title>The Genome Sequence of Aphanomyces invadans NJM9701.</title>
        <authorList>
            <consortium name="The Broad Institute Genomics Platform"/>
            <person name="Russ C."/>
            <person name="Tyler B."/>
            <person name="van West P."/>
            <person name="Dieguez-Uribeondo J."/>
            <person name="Young S.K."/>
            <person name="Zeng Q."/>
            <person name="Gargeya S."/>
            <person name="Fitzgerald M."/>
            <person name="Abouelleil A."/>
            <person name="Alvarado L."/>
            <person name="Chapman S.B."/>
            <person name="Gainer-Dewar J."/>
            <person name="Goldberg J."/>
            <person name="Griggs A."/>
            <person name="Gujja S."/>
            <person name="Hansen M."/>
            <person name="Howarth C."/>
            <person name="Imamovic A."/>
            <person name="Ireland A."/>
            <person name="Larimer J."/>
            <person name="McCowan C."/>
            <person name="Murphy C."/>
            <person name="Pearson M."/>
            <person name="Poon T.W."/>
            <person name="Priest M."/>
            <person name="Roberts A."/>
            <person name="Saif S."/>
            <person name="Shea T."/>
            <person name="Sykes S."/>
            <person name="Wortman J."/>
            <person name="Nusbaum C."/>
            <person name="Birren B."/>
        </authorList>
    </citation>
    <scope>NUCLEOTIDE SEQUENCE [LARGE SCALE GENOMIC DNA]</scope>
    <source>
        <strain evidence="5">NJM9701</strain>
    </source>
</reference>
<evidence type="ECO:0000259" key="3">
    <source>
        <dbReference type="PROSITE" id="PS50195"/>
    </source>
</evidence>
<dbReference type="PROSITE" id="PS50195">
    <property type="entry name" value="PX"/>
    <property type="match status" value="1"/>
</dbReference>
<feature type="domain" description="PX" evidence="3">
    <location>
        <begin position="55"/>
        <end position="166"/>
    </location>
</feature>
<accession>A0A024TMU2</accession>
<dbReference type="SUPFAM" id="SSF50729">
    <property type="entry name" value="PH domain-like"/>
    <property type="match status" value="1"/>
</dbReference>
<dbReference type="InterPro" id="IPR036871">
    <property type="entry name" value="PX_dom_sf"/>
</dbReference>
<protein>
    <recommendedName>
        <fullName evidence="6">PX domain-containing protein</fullName>
    </recommendedName>
</protein>
<dbReference type="SMART" id="SM00233">
    <property type="entry name" value="PH"/>
    <property type="match status" value="1"/>
</dbReference>
<feature type="domain" description="PH" evidence="2">
    <location>
        <begin position="351"/>
        <end position="449"/>
    </location>
</feature>
<dbReference type="EMBL" id="KI913984">
    <property type="protein sequence ID" value="ETV94687.1"/>
    <property type="molecule type" value="Genomic_DNA"/>
</dbReference>
<dbReference type="eggNOG" id="ENOG502RX9X">
    <property type="taxonomic scope" value="Eukaryota"/>
</dbReference>
<dbReference type="GO" id="GO:0035091">
    <property type="term" value="F:phosphatidylinositol binding"/>
    <property type="evidence" value="ECO:0007669"/>
    <property type="project" value="InterPro"/>
</dbReference>
<dbReference type="Gene3D" id="2.30.29.30">
    <property type="entry name" value="Pleckstrin-homology domain (PH domain)/Phosphotyrosine-binding domain (PTB)"/>
    <property type="match status" value="1"/>
</dbReference>
<dbReference type="InterPro" id="IPR001849">
    <property type="entry name" value="PH_domain"/>
</dbReference>
<dbReference type="STRING" id="157072.A0A024TMU2"/>
<name>A0A024TMU2_9STRA</name>
<dbReference type="RefSeq" id="XP_008876634.1">
    <property type="nucleotide sequence ID" value="XM_008878412.1"/>
</dbReference>
<dbReference type="PROSITE" id="PS50003">
    <property type="entry name" value="PH_DOMAIN"/>
    <property type="match status" value="1"/>
</dbReference>
<dbReference type="SUPFAM" id="SSF64268">
    <property type="entry name" value="PX domain"/>
    <property type="match status" value="1"/>
</dbReference>
<gene>
    <name evidence="5" type="ORF">H310_11667</name>
</gene>
<sequence length="600" mass="68163">MQDFSDNESSRRDARTFKSLGKMSDENAYAFSIDGDNAASSRRGVQLTCRIVSHTIDKQETRKFRRSIHTRPYFVTFIMHVTDADDVSTVKRTYLQFKSFHKQLCNKYPRANILPLPSMKLNRYDSRYIEQKYKELERYVEHLFALDTIASCDLLRAFLDDCPLSDGTDDDENDHDDVNEIRESTTVLIQRGQSYSISVEIPCAGADVAFQFSAHKYDVGFTIILNHDHVLHMYSREQTLRGTVTCPSSGVCVLTWDNSYVWRRSKTITYRADVILPFNHASANGSSTDPVEQSTAALPPPTGYIEQVRSHSMIISPRRLVSRSMTKIGWANGSGAYCIKAGALIVQRRHTLIKAGFTSTYKWYRKWFTLDGAHGILRYYDKEEAVAREGAIAKLRVSSAKTTLDVPPEHNSPTPYAFRISSGKITWSLCAENEEEFVAWRAALATCMYFERWNQTSMNHEAECVTQLPLSPSSDEDLSDDDDECECDDDDELSPLPHDHDRPSSPDESPAPRSCPTCQRSPQSMPTSTTTEDDSPSSPLFPTKYDGGDGLSKQHLMQFVTLNATMCRFTRIVSDLPHPNFDLFGEGNWYMFCFILSCWR</sequence>
<dbReference type="InterPro" id="IPR001683">
    <property type="entry name" value="PX_dom"/>
</dbReference>
<feature type="compositionally biased region" description="Acidic residues" evidence="1">
    <location>
        <begin position="474"/>
        <end position="493"/>
    </location>
</feature>
<dbReference type="InterPro" id="IPR036598">
    <property type="entry name" value="GOLD_dom_sf"/>
</dbReference>
<dbReference type="PROSITE" id="PS50866">
    <property type="entry name" value="GOLD"/>
    <property type="match status" value="1"/>
</dbReference>
<dbReference type="AlphaFoldDB" id="A0A024TMU2"/>
<dbReference type="GeneID" id="20088717"/>
<dbReference type="Gene3D" id="3.30.1520.10">
    <property type="entry name" value="Phox-like domain"/>
    <property type="match status" value="1"/>
</dbReference>
<evidence type="ECO:0000313" key="5">
    <source>
        <dbReference type="EMBL" id="ETV94687.1"/>
    </source>
</evidence>
<evidence type="ECO:0000259" key="4">
    <source>
        <dbReference type="PROSITE" id="PS50866"/>
    </source>
</evidence>
<dbReference type="SMART" id="SM00312">
    <property type="entry name" value="PX"/>
    <property type="match status" value="1"/>
</dbReference>
<feature type="region of interest" description="Disordered" evidence="1">
    <location>
        <begin position="469"/>
        <end position="547"/>
    </location>
</feature>
<dbReference type="SUPFAM" id="SSF101576">
    <property type="entry name" value="Supernatant protein factor (SPF), C-terminal domain"/>
    <property type="match status" value="1"/>
</dbReference>
<dbReference type="Gene3D" id="2.60.120.680">
    <property type="entry name" value="GOLD domain"/>
    <property type="match status" value="1"/>
</dbReference>
<evidence type="ECO:0000256" key="1">
    <source>
        <dbReference type="SAM" id="MobiDB-lite"/>
    </source>
</evidence>
<dbReference type="Pfam" id="PF00169">
    <property type="entry name" value="PH"/>
    <property type="match status" value="1"/>
</dbReference>
<proteinExistence type="predicted"/>
<evidence type="ECO:0000259" key="2">
    <source>
        <dbReference type="PROSITE" id="PS50003"/>
    </source>
</evidence>
<dbReference type="VEuPathDB" id="FungiDB:H310_11667"/>
<dbReference type="InterPro" id="IPR009038">
    <property type="entry name" value="GOLD_dom"/>
</dbReference>
<evidence type="ECO:0008006" key="6">
    <source>
        <dbReference type="Google" id="ProtNLM"/>
    </source>
</evidence>
<feature type="compositionally biased region" description="Polar residues" evidence="1">
    <location>
        <begin position="516"/>
        <end position="525"/>
    </location>
</feature>
<feature type="domain" description="GOLD" evidence="4">
    <location>
        <begin position="182"/>
        <end position="274"/>
    </location>
</feature>
<dbReference type="CDD" id="cd06093">
    <property type="entry name" value="PX_domain"/>
    <property type="match status" value="1"/>
</dbReference>
<dbReference type="OrthoDB" id="1434354at2759"/>
<organism evidence="5">
    <name type="scientific">Aphanomyces invadans</name>
    <dbReference type="NCBI Taxonomy" id="157072"/>
    <lineage>
        <taxon>Eukaryota</taxon>
        <taxon>Sar</taxon>
        <taxon>Stramenopiles</taxon>
        <taxon>Oomycota</taxon>
        <taxon>Saprolegniomycetes</taxon>
        <taxon>Saprolegniales</taxon>
        <taxon>Verrucalvaceae</taxon>
        <taxon>Aphanomyces</taxon>
    </lineage>
</organism>
<dbReference type="Pfam" id="PF00787">
    <property type="entry name" value="PX"/>
    <property type="match status" value="1"/>
</dbReference>